<protein>
    <submittedName>
        <fullName evidence="1">Type VI secretion system tube protein Hcp</fullName>
    </submittedName>
</protein>
<dbReference type="Proteomes" id="UP001370348">
    <property type="component" value="Chromosome"/>
</dbReference>
<evidence type="ECO:0000313" key="1">
    <source>
        <dbReference type="EMBL" id="WXB11762.1"/>
    </source>
</evidence>
<name>A0ABZ2LLY5_9BACT</name>
<dbReference type="InterPro" id="IPR036624">
    <property type="entry name" value="Hcp1-lik_sf"/>
</dbReference>
<gene>
    <name evidence="1" type="ORF">LZC94_28375</name>
</gene>
<dbReference type="InterPro" id="IPR008514">
    <property type="entry name" value="T6SS_Hcp"/>
</dbReference>
<reference evidence="1 2" key="1">
    <citation type="submission" date="2021-12" db="EMBL/GenBank/DDBJ databases">
        <title>Discovery of the Pendulisporaceae a myxobacterial family with distinct sporulation behavior and unique specialized metabolism.</title>
        <authorList>
            <person name="Garcia R."/>
            <person name="Popoff A."/>
            <person name="Bader C.D."/>
            <person name="Loehr J."/>
            <person name="Walesch S."/>
            <person name="Walt C."/>
            <person name="Boldt J."/>
            <person name="Bunk B."/>
            <person name="Haeckl F.J.F.P.J."/>
            <person name="Gunesch A.P."/>
            <person name="Birkelbach J."/>
            <person name="Nuebel U."/>
            <person name="Pietschmann T."/>
            <person name="Bach T."/>
            <person name="Mueller R."/>
        </authorList>
    </citation>
    <scope>NUCLEOTIDE SEQUENCE [LARGE SCALE GENOMIC DNA]</scope>
    <source>
        <strain evidence="1 2">MSr11954</strain>
    </source>
</reference>
<dbReference type="EMBL" id="CP089984">
    <property type="protein sequence ID" value="WXB11762.1"/>
    <property type="molecule type" value="Genomic_DNA"/>
</dbReference>
<proteinExistence type="predicted"/>
<sequence>MTSNQQAIIYVEIKGSKQGRFKSDPSRAGKDKPTCVAYRFGIEVPHETRGSADIVRNQPLCIICEWNSFVVQCMQAAWNNSEPLEEVVLTFMRQEAGGSERPYKTMTLKNATIALLRNGSADPDYILRDDYRDLTLIGFLAEEILVESGDDKAQYKRRSTGP</sequence>
<keyword evidence="2" id="KW-1185">Reference proteome</keyword>
<dbReference type="Pfam" id="PF05638">
    <property type="entry name" value="T6SS_HCP"/>
    <property type="match status" value="1"/>
</dbReference>
<dbReference type="Gene3D" id="2.30.110.20">
    <property type="entry name" value="Hcp1-like"/>
    <property type="match status" value="1"/>
</dbReference>
<dbReference type="RefSeq" id="WP_394821382.1">
    <property type="nucleotide sequence ID" value="NZ_CP089984.1"/>
</dbReference>
<organism evidence="1 2">
    <name type="scientific">Pendulispora albinea</name>
    <dbReference type="NCBI Taxonomy" id="2741071"/>
    <lineage>
        <taxon>Bacteria</taxon>
        <taxon>Pseudomonadati</taxon>
        <taxon>Myxococcota</taxon>
        <taxon>Myxococcia</taxon>
        <taxon>Myxococcales</taxon>
        <taxon>Sorangiineae</taxon>
        <taxon>Pendulisporaceae</taxon>
        <taxon>Pendulispora</taxon>
    </lineage>
</organism>
<evidence type="ECO:0000313" key="2">
    <source>
        <dbReference type="Proteomes" id="UP001370348"/>
    </source>
</evidence>
<accession>A0ABZ2LLY5</accession>
<dbReference type="SUPFAM" id="SSF141452">
    <property type="entry name" value="Hcp1-like"/>
    <property type="match status" value="1"/>
</dbReference>